<evidence type="ECO:0000313" key="3">
    <source>
        <dbReference type="EMBL" id="CAF1145365.1"/>
    </source>
</evidence>
<reference evidence="3" key="1">
    <citation type="submission" date="2021-02" db="EMBL/GenBank/DDBJ databases">
        <authorList>
            <person name="Nowell W R."/>
        </authorList>
    </citation>
    <scope>NUCLEOTIDE SEQUENCE</scope>
</reference>
<dbReference type="Proteomes" id="UP000681722">
    <property type="component" value="Unassembled WGS sequence"/>
</dbReference>
<evidence type="ECO:0000313" key="2">
    <source>
        <dbReference type="EMBL" id="CAF1103988.1"/>
    </source>
</evidence>
<dbReference type="Proteomes" id="UP000663829">
    <property type="component" value="Unassembled WGS sequence"/>
</dbReference>
<dbReference type="OrthoDB" id="10029907at2759"/>
<accession>A0A814SBW8</accession>
<feature type="chain" id="PRO_5036225853" evidence="1">
    <location>
        <begin position="23"/>
        <end position="273"/>
    </location>
</feature>
<evidence type="ECO:0000313" key="4">
    <source>
        <dbReference type="EMBL" id="CAF3866110.1"/>
    </source>
</evidence>
<protein>
    <submittedName>
        <fullName evidence="3">Uncharacterized protein</fullName>
    </submittedName>
</protein>
<gene>
    <name evidence="3" type="ORF">GPM918_LOCUS20901</name>
    <name evidence="2" type="ORF">OVA965_LOCUS19434</name>
    <name evidence="5" type="ORF">SRO942_LOCUS20901</name>
    <name evidence="4" type="ORF">TMI583_LOCUS19469</name>
</gene>
<dbReference type="EMBL" id="CAJOBC010006725">
    <property type="protein sequence ID" value="CAF3909046.1"/>
    <property type="molecule type" value="Genomic_DNA"/>
</dbReference>
<name>A0A814SBW8_9BILA</name>
<keyword evidence="1" id="KW-0732">Signal</keyword>
<sequence length="273" mass="29148">MVRIVHQEAQIVFFCVLLTCEGQSTTSCNATLCSSKSSPRCSMNIDCECFSLPSNPASGICAVADLSCSSVVRCNPDGITCSMPNTVCVNNTRCQQPVCYPSALANTQICPPVMPENGVSIATQSGSFLVPSTWSSLLSPGAGTTVVIPAGITVTLNSTNQLSLSGITILVFGQLRIGGGSPYTSYTFVYPVNIYVYNGGIVQDSTRNRSGIYFNVNSSVIIYNGGYWITQGPSYIYIYYLQTSAIRGILQLNNIVGPYSLTITYSGQIYNNG</sequence>
<comment type="caution">
    <text evidence="3">The sequence shown here is derived from an EMBL/GenBank/DDBJ whole genome shotgun (WGS) entry which is preliminary data.</text>
</comment>
<organism evidence="3 6">
    <name type="scientific">Didymodactylos carnosus</name>
    <dbReference type="NCBI Taxonomy" id="1234261"/>
    <lineage>
        <taxon>Eukaryota</taxon>
        <taxon>Metazoa</taxon>
        <taxon>Spiralia</taxon>
        <taxon>Gnathifera</taxon>
        <taxon>Rotifera</taxon>
        <taxon>Eurotatoria</taxon>
        <taxon>Bdelloidea</taxon>
        <taxon>Philodinida</taxon>
        <taxon>Philodinidae</taxon>
        <taxon>Didymodactylos</taxon>
    </lineage>
</organism>
<proteinExistence type="predicted"/>
<dbReference type="EMBL" id="CAJOBA010010374">
    <property type="protein sequence ID" value="CAF3866110.1"/>
    <property type="molecule type" value="Genomic_DNA"/>
</dbReference>
<dbReference type="AlphaFoldDB" id="A0A814SBW8"/>
<evidence type="ECO:0000313" key="5">
    <source>
        <dbReference type="EMBL" id="CAF3909046.1"/>
    </source>
</evidence>
<evidence type="ECO:0000256" key="1">
    <source>
        <dbReference type="SAM" id="SignalP"/>
    </source>
</evidence>
<feature type="signal peptide" evidence="1">
    <location>
        <begin position="1"/>
        <end position="22"/>
    </location>
</feature>
<dbReference type="EMBL" id="CAJNOK010010012">
    <property type="protein sequence ID" value="CAF1103988.1"/>
    <property type="molecule type" value="Genomic_DNA"/>
</dbReference>
<keyword evidence="6" id="KW-1185">Reference proteome</keyword>
<dbReference type="Proteomes" id="UP000677228">
    <property type="component" value="Unassembled WGS sequence"/>
</dbReference>
<dbReference type="EMBL" id="CAJNOQ010006723">
    <property type="protein sequence ID" value="CAF1145365.1"/>
    <property type="molecule type" value="Genomic_DNA"/>
</dbReference>
<dbReference type="Proteomes" id="UP000682733">
    <property type="component" value="Unassembled WGS sequence"/>
</dbReference>
<evidence type="ECO:0000313" key="6">
    <source>
        <dbReference type="Proteomes" id="UP000663829"/>
    </source>
</evidence>